<evidence type="ECO:0000256" key="5">
    <source>
        <dbReference type="ARBA" id="ARBA00022917"/>
    </source>
</evidence>
<dbReference type="GO" id="GO:0005085">
    <property type="term" value="F:guanyl-nucleotide exchange factor activity"/>
    <property type="evidence" value="ECO:0007669"/>
    <property type="project" value="TreeGrafter"/>
</dbReference>
<evidence type="ECO:0000256" key="8">
    <source>
        <dbReference type="ARBA" id="ARBA00045373"/>
    </source>
</evidence>
<dbReference type="Pfam" id="PF00483">
    <property type="entry name" value="NTP_transferase"/>
    <property type="match status" value="1"/>
</dbReference>
<evidence type="ECO:0000259" key="10">
    <source>
        <dbReference type="Pfam" id="PF00483"/>
    </source>
</evidence>
<evidence type="ECO:0000256" key="6">
    <source>
        <dbReference type="ARBA" id="ARBA00044196"/>
    </source>
</evidence>
<dbReference type="GO" id="GO:0002183">
    <property type="term" value="P:cytoplasmic translational initiation"/>
    <property type="evidence" value="ECO:0007669"/>
    <property type="project" value="TreeGrafter"/>
</dbReference>
<dbReference type="Pfam" id="PF25084">
    <property type="entry name" value="LbH_EIF2B"/>
    <property type="match status" value="1"/>
</dbReference>
<dbReference type="AlphaFoldDB" id="A0A443SH91"/>
<keyword evidence="5" id="KW-0648">Protein biosynthesis</keyword>
<keyword evidence="3" id="KW-0963">Cytoplasm</keyword>
<feature type="domain" description="Nucleotidyl transferase" evidence="10">
    <location>
        <begin position="6"/>
        <end position="138"/>
    </location>
</feature>
<dbReference type="GO" id="GO:0005851">
    <property type="term" value="C:eukaryotic translation initiation factor 2B complex"/>
    <property type="evidence" value="ECO:0007669"/>
    <property type="project" value="TreeGrafter"/>
</dbReference>
<evidence type="ECO:0000256" key="2">
    <source>
        <dbReference type="ARBA" id="ARBA00007878"/>
    </source>
</evidence>
<dbReference type="OrthoDB" id="10250549at2759"/>
<evidence type="ECO:0000313" key="13">
    <source>
        <dbReference type="Proteomes" id="UP000288716"/>
    </source>
</evidence>
<dbReference type="InterPro" id="IPR056764">
    <property type="entry name" value="LbH_EIF2B3/5"/>
</dbReference>
<name>A0A443SH91_9ACAR</name>
<dbReference type="CDD" id="cd04198">
    <property type="entry name" value="eIF-2B_gamma_N"/>
    <property type="match status" value="1"/>
</dbReference>
<keyword evidence="4 12" id="KW-0396">Initiation factor</keyword>
<dbReference type="InterPro" id="IPR029044">
    <property type="entry name" value="Nucleotide-diphossugar_trans"/>
</dbReference>
<protein>
    <recommendedName>
        <fullName evidence="6">Translation initiation factor eIF2B subunit gamma</fullName>
    </recommendedName>
    <alternativeName>
        <fullName evidence="7">eIF2B GDP-GTP exchange factor subunit gamma</fullName>
    </alternativeName>
</protein>
<keyword evidence="13" id="KW-1185">Reference proteome</keyword>
<evidence type="ECO:0000313" key="12">
    <source>
        <dbReference type="EMBL" id="RWS26852.1"/>
    </source>
</evidence>
<comment type="function">
    <text evidence="8">Acts as a component of the translation initiation factor 2B (eIF2B) complex, which catalyzes the exchange of GDP for GTP on the eukaryotic initiation factor 2 (eIF2) complex gamma subunit. Its guanine nucleotide exchange factor activity is repressed when bound to eIF2 complex phosphorylated on the alpha subunit, thereby limiting the amount of methionyl-initiator methionine tRNA available to the ribosome and consequently global translation is repressed.</text>
</comment>
<accession>A0A443SH91</accession>
<dbReference type="Proteomes" id="UP000288716">
    <property type="component" value="Unassembled WGS sequence"/>
</dbReference>
<dbReference type="PANTHER" id="PTHR45989">
    <property type="entry name" value="TRANSLATION INITIATION FACTOR EIF-2B SUBUNIT GAMMA"/>
    <property type="match status" value="1"/>
</dbReference>
<dbReference type="GO" id="GO:0005829">
    <property type="term" value="C:cytosol"/>
    <property type="evidence" value="ECO:0007669"/>
    <property type="project" value="UniProtKB-SubCell"/>
</dbReference>
<dbReference type="Gene3D" id="2.160.10.10">
    <property type="entry name" value="Hexapeptide repeat proteins"/>
    <property type="match status" value="1"/>
</dbReference>
<dbReference type="PANTHER" id="PTHR45989:SF1">
    <property type="entry name" value="TRANSLATION INITIATION FACTOR EIF-2B SUBUNIT GAMMA"/>
    <property type="match status" value="1"/>
</dbReference>
<comment type="subcellular location">
    <subcellularLocation>
        <location evidence="1">Cytoplasm</location>
        <location evidence="1">Cytosol</location>
    </subcellularLocation>
</comment>
<dbReference type="EMBL" id="NCKV01002426">
    <property type="protein sequence ID" value="RWS26852.1"/>
    <property type="molecule type" value="Genomic_DNA"/>
</dbReference>
<dbReference type="InterPro" id="IPR005835">
    <property type="entry name" value="NTP_transferase_dom"/>
</dbReference>
<sequence>MEKEMKAIILAAGKGSRVTELCTSLPKCLLPVGNEPLIFYPLRMLQKAGFKDVLIVVADIYQDAIQKTLANRFPMQIEYFDIPYNKDLATADSLRLVASKKRINEDVLVISCDVVIDFDLLKLINFYRTHNPTLTAVVSTSQIVTESSVPGRKGKGKLERDLIAVASNGKHRLLFLSAEADFDDEVTLHKAILRKCPEFEIRSDFLDAHIYVIKKWVLNFLLENTQISSIKGELIPDLIRKQFKKVKHETKEGIRAGAPSSVDCKTHISEHFEGDDISKALLRLQPGYEKGENVEPKIECLAYLLHNQFCVRSNNILSYVEANKQLPRNMIEHSVTPSTPTSKAQIGPDCIIGKDTVFGDRCAVKKTVIGRNCNIQGKVKLVNCVVMDNVEIEENCSIQGSIICSGVHIGHSSEIKDCVIASKQNVVAFAKFSNEVIMDVEHMMQL</sequence>
<evidence type="ECO:0000256" key="4">
    <source>
        <dbReference type="ARBA" id="ARBA00022540"/>
    </source>
</evidence>
<dbReference type="STRING" id="299467.A0A443SH91"/>
<proteinExistence type="inferred from homology"/>
<reference evidence="12 13" key="1">
    <citation type="journal article" date="2018" name="Gigascience">
        <title>Genomes of trombidid mites reveal novel predicted allergens and laterally-transferred genes associated with secondary metabolism.</title>
        <authorList>
            <person name="Dong X."/>
            <person name="Chaisiri K."/>
            <person name="Xia D."/>
            <person name="Armstrong S.D."/>
            <person name="Fang Y."/>
            <person name="Donnelly M.J."/>
            <person name="Kadowaki T."/>
            <person name="McGarry J.W."/>
            <person name="Darby A.C."/>
            <person name="Makepeace B.L."/>
        </authorList>
    </citation>
    <scope>NUCLEOTIDE SEQUENCE [LARGE SCALE GENOMIC DNA]</scope>
    <source>
        <strain evidence="12">UoL-UT</strain>
    </source>
</reference>
<dbReference type="Gene3D" id="3.90.550.10">
    <property type="entry name" value="Spore Coat Polysaccharide Biosynthesis Protein SpsA, Chain A"/>
    <property type="match status" value="1"/>
</dbReference>
<evidence type="ECO:0000256" key="1">
    <source>
        <dbReference type="ARBA" id="ARBA00004514"/>
    </source>
</evidence>
<evidence type="ECO:0000256" key="9">
    <source>
        <dbReference type="ARBA" id="ARBA00046432"/>
    </source>
</evidence>
<evidence type="ECO:0000259" key="11">
    <source>
        <dbReference type="Pfam" id="PF25084"/>
    </source>
</evidence>
<gene>
    <name evidence="12" type="ORF">B4U80_07267</name>
</gene>
<comment type="similarity">
    <text evidence="2">Belongs to the eIF-2B gamma/epsilon subunits family.</text>
</comment>
<comment type="subunit">
    <text evidence="9">Component of the translation initiation factor 2B (eIF2B) complex which is a heterodecamer of two sets of five different subunits: alpha, beta, gamma, delta and epsilon. Subunits alpha, beta and delta comprise a regulatory subcomplex and subunits epsilon and gamma comprise a catalytic subcomplex. Within the complex, the hexameric regulatory complex resides at the center, with the two heterodimeric catalytic subcomplexes bound on opposite sides.</text>
</comment>
<organism evidence="12 13">
    <name type="scientific">Leptotrombidium deliense</name>
    <dbReference type="NCBI Taxonomy" id="299467"/>
    <lineage>
        <taxon>Eukaryota</taxon>
        <taxon>Metazoa</taxon>
        <taxon>Ecdysozoa</taxon>
        <taxon>Arthropoda</taxon>
        <taxon>Chelicerata</taxon>
        <taxon>Arachnida</taxon>
        <taxon>Acari</taxon>
        <taxon>Acariformes</taxon>
        <taxon>Trombidiformes</taxon>
        <taxon>Prostigmata</taxon>
        <taxon>Anystina</taxon>
        <taxon>Parasitengona</taxon>
        <taxon>Trombiculoidea</taxon>
        <taxon>Trombiculidae</taxon>
        <taxon>Leptotrombidium</taxon>
    </lineage>
</organism>
<dbReference type="InterPro" id="IPR051960">
    <property type="entry name" value="eIF2B_gamma"/>
</dbReference>
<comment type="caution">
    <text evidence="12">The sequence shown here is derived from an EMBL/GenBank/DDBJ whole genome shotgun (WGS) entry which is preliminary data.</text>
</comment>
<dbReference type="GO" id="GO:0003743">
    <property type="term" value="F:translation initiation factor activity"/>
    <property type="evidence" value="ECO:0007669"/>
    <property type="project" value="UniProtKB-KW"/>
</dbReference>
<evidence type="ECO:0000256" key="7">
    <source>
        <dbReference type="ARBA" id="ARBA00044229"/>
    </source>
</evidence>
<dbReference type="VEuPathDB" id="VectorBase:LDEU005188"/>
<dbReference type="SUPFAM" id="SSF53448">
    <property type="entry name" value="Nucleotide-diphospho-sugar transferases"/>
    <property type="match status" value="1"/>
</dbReference>
<evidence type="ECO:0000256" key="3">
    <source>
        <dbReference type="ARBA" id="ARBA00022490"/>
    </source>
</evidence>
<feature type="domain" description="EIF2B subunit epsilon/gamma LbH" evidence="11">
    <location>
        <begin position="342"/>
        <end position="426"/>
    </location>
</feature>